<dbReference type="InParanoid" id="A9UX28"/>
<dbReference type="GO" id="GO:0008757">
    <property type="term" value="F:S-adenosylmethionine-dependent methyltransferase activity"/>
    <property type="evidence" value="ECO:0007669"/>
    <property type="project" value="InterPro"/>
</dbReference>
<organism evidence="4 5">
    <name type="scientific">Monosiga brevicollis</name>
    <name type="common">Choanoflagellate</name>
    <dbReference type="NCBI Taxonomy" id="81824"/>
    <lineage>
        <taxon>Eukaryota</taxon>
        <taxon>Choanoflagellata</taxon>
        <taxon>Craspedida</taxon>
        <taxon>Salpingoecidae</taxon>
        <taxon>Monosiga</taxon>
    </lineage>
</organism>
<evidence type="ECO:0000313" key="4">
    <source>
        <dbReference type="EMBL" id="EDQ90142.1"/>
    </source>
</evidence>
<dbReference type="InterPro" id="IPR051422">
    <property type="entry name" value="AlkB_tRNA_MeTrf/Diox"/>
</dbReference>
<sequence>MQHSKPQVRAVPVPDEPAEAALQTPDLERTNVQAVYEDIAGHWDHTRHSPWPRVADFLGKLAPGSLVADVGCGNGKYMLVAPPQCVMLGSDVCRGLVELCGEKGLEVATGDNMTLPYRDGVFDAAISIAVLHHFSSAARRRRAIWELARIVRPGGLVLVQAWALEQVRSRMIMLPVSSGFIAMVLTWSLSRYCHVYCEGELGELVESTAQFEVQECFYDASNWCVIAQRCT</sequence>
<dbReference type="PANTHER" id="PTHR13069:SF21">
    <property type="entry name" value="ALKYLATED DNA REPAIR PROTEIN ALKB HOMOLOG 8"/>
    <property type="match status" value="1"/>
</dbReference>
<dbReference type="GO" id="GO:0106335">
    <property type="term" value="F:tRNA (5-carboxymethyluridine(34)-5-O)-methyltransferase activity"/>
    <property type="evidence" value="ECO:0000318"/>
    <property type="project" value="GO_Central"/>
</dbReference>
<dbReference type="GO" id="GO:0005634">
    <property type="term" value="C:nucleus"/>
    <property type="evidence" value="ECO:0000318"/>
    <property type="project" value="GO_Central"/>
</dbReference>
<dbReference type="SUPFAM" id="SSF53335">
    <property type="entry name" value="S-adenosyl-L-methionine-dependent methyltransferases"/>
    <property type="match status" value="1"/>
</dbReference>
<dbReference type="GO" id="GO:0000049">
    <property type="term" value="F:tRNA binding"/>
    <property type="evidence" value="ECO:0000318"/>
    <property type="project" value="GO_Central"/>
</dbReference>
<dbReference type="Proteomes" id="UP000001357">
    <property type="component" value="Unassembled WGS sequence"/>
</dbReference>
<dbReference type="GO" id="GO:0030488">
    <property type="term" value="P:tRNA methylation"/>
    <property type="evidence" value="ECO:0000318"/>
    <property type="project" value="GO_Central"/>
</dbReference>
<dbReference type="Gene3D" id="3.40.50.150">
    <property type="entry name" value="Vaccinia Virus protein VP39"/>
    <property type="match status" value="1"/>
</dbReference>
<dbReference type="KEGG" id="mbr:MONBRDRAFT_16440"/>
<protein>
    <recommendedName>
        <fullName evidence="3">Methyltransferase type 11 domain-containing protein</fullName>
    </recommendedName>
</protein>
<dbReference type="STRING" id="81824.A9UX28"/>
<dbReference type="GO" id="GO:0002098">
    <property type="term" value="P:tRNA wobble uridine modification"/>
    <property type="evidence" value="ECO:0000318"/>
    <property type="project" value="GO_Central"/>
</dbReference>
<dbReference type="InterPro" id="IPR029063">
    <property type="entry name" value="SAM-dependent_MTases_sf"/>
</dbReference>
<accession>A9UX28</accession>
<gene>
    <name evidence="4" type="ORF">MONBRDRAFT_16440</name>
</gene>
<evidence type="ECO:0000256" key="1">
    <source>
        <dbReference type="ARBA" id="ARBA00022603"/>
    </source>
</evidence>
<dbReference type="RefSeq" id="XP_001744909.1">
    <property type="nucleotide sequence ID" value="XM_001744857.1"/>
</dbReference>
<dbReference type="EMBL" id="CH991548">
    <property type="protein sequence ID" value="EDQ90142.1"/>
    <property type="molecule type" value="Genomic_DNA"/>
</dbReference>
<keyword evidence="5" id="KW-1185">Reference proteome</keyword>
<dbReference type="GO" id="GO:0005737">
    <property type="term" value="C:cytoplasm"/>
    <property type="evidence" value="ECO:0000318"/>
    <property type="project" value="GO_Central"/>
</dbReference>
<evidence type="ECO:0000256" key="2">
    <source>
        <dbReference type="ARBA" id="ARBA00022679"/>
    </source>
</evidence>
<proteinExistence type="predicted"/>
<dbReference type="eggNOG" id="KOG1331">
    <property type="taxonomic scope" value="Eukaryota"/>
</dbReference>
<dbReference type="Pfam" id="PF08241">
    <property type="entry name" value="Methyltransf_11"/>
    <property type="match status" value="1"/>
</dbReference>
<dbReference type="GeneID" id="5890084"/>
<feature type="domain" description="Methyltransferase type 11" evidence="3">
    <location>
        <begin position="69"/>
        <end position="158"/>
    </location>
</feature>
<reference evidence="4 5" key="1">
    <citation type="journal article" date="2008" name="Nature">
        <title>The genome of the choanoflagellate Monosiga brevicollis and the origin of metazoans.</title>
        <authorList>
            <consortium name="JGI Sequencing"/>
            <person name="King N."/>
            <person name="Westbrook M.J."/>
            <person name="Young S.L."/>
            <person name="Kuo A."/>
            <person name="Abedin M."/>
            <person name="Chapman J."/>
            <person name="Fairclough S."/>
            <person name="Hellsten U."/>
            <person name="Isogai Y."/>
            <person name="Letunic I."/>
            <person name="Marr M."/>
            <person name="Pincus D."/>
            <person name="Putnam N."/>
            <person name="Rokas A."/>
            <person name="Wright K.J."/>
            <person name="Zuzow R."/>
            <person name="Dirks W."/>
            <person name="Good M."/>
            <person name="Goodstein D."/>
            <person name="Lemons D."/>
            <person name="Li W."/>
            <person name="Lyons J.B."/>
            <person name="Morris A."/>
            <person name="Nichols S."/>
            <person name="Richter D.J."/>
            <person name="Salamov A."/>
            <person name="Bork P."/>
            <person name="Lim W.A."/>
            <person name="Manning G."/>
            <person name="Miller W.T."/>
            <person name="McGinnis W."/>
            <person name="Shapiro H."/>
            <person name="Tjian R."/>
            <person name="Grigoriev I.V."/>
            <person name="Rokhsar D."/>
        </authorList>
    </citation>
    <scope>NUCLEOTIDE SEQUENCE [LARGE SCALE GENOMIC DNA]</scope>
    <source>
        <strain evidence="5">MX1 / ATCC 50154</strain>
    </source>
</reference>
<keyword evidence="2" id="KW-0808">Transferase</keyword>
<dbReference type="PANTHER" id="PTHR13069">
    <property type="entry name" value="ALKYLATED DNA REPAIR PROTEIN ALKB HOMOLOG 8"/>
    <property type="match status" value="1"/>
</dbReference>
<dbReference type="CDD" id="cd02440">
    <property type="entry name" value="AdoMet_MTases"/>
    <property type="match status" value="1"/>
</dbReference>
<evidence type="ECO:0000259" key="3">
    <source>
        <dbReference type="Pfam" id="PF08241"/>
    </source>
</evidence>
<keyword evidence="1" id="KW-0489">Methyltransferase</keyword>
<dbReference type="AlphaFoldDB" id="A9UX28"/>
<name>A9UX28_MONBE</name>
<evidence type="ECO:0000313" key="5">
    <source>
        <dbReference type="Proteomes" id="UP000001357"/>
    </source>
</evidence>
<dbReference type="InterPro" id="IPR013216">
    <property type="entry name" value="Methyltransf_11"/>
</dbReference>